<dbReference type="PIRSF" id="PIRSF036312">
    <property type="entry name" value="Fibrillin"/>
    <property type="match status" value="1"/>
</dbReference>
<dbReference type="PROSITE" id="PS51364">
    <property type="entry name" value="TB"/>
    <property type="match status" value="4"/>
</dbReference>
<keyword evidence="5 11" id="KW-0732">Signal</keyword>
<dbReference type="Proteomes" id="UP001369086">
    <property type="component" value="Unassembled WGS sequence"/>
</dbReference>
<evidence type="ECO:0000256" key="8">
    <source>
        <dbReference type="ARBA" id="ARBA00023180"/>
    </source>
</evidence>
<dbReference type="InterPro" id="IPR000152">
    <property type="entry name" value="EGF-type_Asp/Asn_hydroxyl_site"/>
</dbReference>
<dbReference type="InterPro" id="IPR049883">
    <property type="entry name" value="NOTCH1_EGF-like"/>
</dbReference>
<dbReference type="PANTHER" id="PTHR47333:SF4">
    <property type="entry name" value="EGF-LIKE DOMAIN-CONTAINING PROTEIN"/>
    <property type="match status" value="1"/>
</dbReference>
<dbReference type="CDD" id="cd00054">
    <property type="entry name" value="EGF_CA"/>
    <property type="match status" value="12"/>
</dbReference>
<dbReference type="SMART" id="SM00181">
    <property type="entry name" value="EGF"/>
    <property type="match status" value="19"/>
</dbReference>
<dbReference type="PROSITE" id="PS00022">
    <property type="entry name" value="EGF_1"/>
    <property type="match status" value="2"/>
</dbReference>
<dbReference type="InterPro" id="IPR009030">
    <property type="entry name" value="Growth_fac_rcpt_cys_sf"/>
</dbReference>
<feature type="domain" description="EGF-like" evidence="12">
    <location>
        <begin position="661"/>
        <end position="701"/>
    </location>
</feature>
<evidence type="ECO:0000256" key="3">
    <source>
        <dbReference type="ARBA" id="ARBA00022530"/>
    </source>
</evidence>
<feature type="compositionally biased region" description="Low complexity" evidence="10">
    <location>
        <begin position="468"/>
        <end position="486"/>
    </location>
</feature>
<keyword evidence="2" id="KW-0964">Secreted</keyword>
<dbReference type="Pfam" id="PF07645">
    <property type="entry name" value="EGF_CA"/>
    <property type="match status" value="16"/>
</dbReference>
<evidence type="ECO:0000256" key="11">
    <source>
        <dbReference type="SAM" id="SignalP"/>
    </source>
</evidence>
<evidence type="ECO:0000256" key="2">
    <source>
        <dbReference type="ARBA" id="ARBA00022525"/>
    </source>
</evidence>
<dbReference type="PROSITE" id="PS00010">
    <property type="entry name" value="ASX_HYDROXYL"/>
    <property type="match status" value="11"/>
</dbReference>
<feature type="domain" description="EGF-like" evidence="12">
    <location>
        <begin position="1238"/>
        <end position="1278"/>
    </location>
</feature>
<feature type="domain" description="EGF-like" evidence="12">
    <location>
        <begin position="1071"/>
        <end position="1111"/>
    </location>
</feature>
<dbReference type="Pfam" id="PF00683">
    <property type="entry name" value="TB"/>
    <property type="match status" value="4"/>
</dbReference>
<evidence type="ECO:0000256" key="10">
    <source>
        <dbReference type="SAM" id="MobiDB-lite"/>
    </source>
</evidence>
<comment type="subcellular location">
    <subcellularLocation>
        <location evidence="1">Secreted</location>
        <location evidence="1">Extracellular space</location>
        <location evidence="1">Extracellular matrix</location>
    </subcellularLocation>
</comment>
<evidence type="ECO:0000259" key="13">
    <source>
        <dbReference type="PROSITE" id="PS51364"/>
    </source>
</evidence>
<evidence type="ECO:0000259" key="12">
    <source>
        <dbReference type="PROSITE" id="PS50026"/>
    </source>
</evidence>
<dbReference type="Gene3D" id="3.90.290.10">
    <property type="entry name" value="TGF-beta binding (TB) domain"/>
    <property type="match status" value="4"/>
</dbReference>
<feature type="compositionally biased region" description="Polar residues" evidence="10">
    <location>
        <begin position="543"/>
        <end position="557"/>
    </location>
</feature>
<feature type="domain" description="TB" evidence="13">
    <location>
        <begin position="1420"/>
        <end position="1474"/>
    </location>
</feature>
<dbReference type="SUPFAM" id="SSF57184">
    <property type="entry name" value="Growth factor receptor domain"/>
    <property type="match status" value="4"/>
</dbReference>
<comment type="caution">
    <text evidence="14">The sequence shown here is derived from an EMBL/GenBank/DDBJ whole genome shotgun (WGS) entry which is preliminary data.</text>
</comment>
<evidence type="ECO:0000256" key="7">
    <source>
        <dbReference type="ARBA" id="ARBA00023157"/>
    </source>
</evidence>
<dbReference type="PROSITE" id="PS01186">
    <property type="entry name" value="EGF_2"/>
    <property type="match status" value="10"/>
</dbReference>
<dbReference type="InterPro" id="IPR018097">
    <property type="entry name" value="EGF_Ca-bd_CS"/>
</dbReference>
<feature type="domain" description="EGF-like" evidence="12">
    <location>
        <begin position="1322"/>
        <end position="1364"/>
    </location>
</feature>
<dbReference type="SMART" id="SM00179">
    <property type="entry name" value="EGF_CA"/>
    <property type="match status" value="17"/>
</dbReference>
<evidence type="ECO:0000256" key="9">
    <source>
        <dbReference type="PROSITE-ProRule" id="PRU00076"/>
    </source>
</evidence>
<feature type="compositionally biased region" description="Polar residues" evidence="10">
    <location>
        <begin position="203"/>
        <end position="291"/>
    </location>
</feature>
<feature type="domain" description="EGF-like" evidence="12">
    <location>
        <begin position="427"/>
        <end position="459"/>
    </location>
</feature>
<feature type="compositionally biased region" description="Polar residues" evidence="10">
    <location>
        <begin position="487"/>
        <end position="503"/>
    </location>
</feature>
<dbReference type="PANTHER" id="PTHR47333">
    <property type="entry name" value="VON WILLEBRAND FACTOR C AND EGF DOMAIN-CONTAINING PROTEIN"/>
    <property type="match status" value="1"/>
</dbReference>
<dbReference type="PROSITE" id="PS50026">
    <property type="entry name" value="EGF_3"/>
    <property type="match status" value="12"/>
</dbReference>
<feature type="disulfide bond" evidence="9">
    <location>
        <begin position="177"/>
        <end position="186"/>
    </location>
</feature>
<feature type="region of interest" description="Disordered" evidence="10">
    <location>
        <begin position="543"/>
        <end position="575"/>
    </location>
</feature>
<protein>
    <submittedName>
        <fullName evidence="14">Latent-transforming growth factor beta-binding protein 1-like isoform X1</fullName>
    </submittedName>
</protein>
<name>A0ABR0ZZL2_HUSHU</name>
<dbReference type="InterPro" id="IPR036773">
    <property type="entry name" value="TB_dom_sf"/>
</dbReference>
<dbReference type="InterPro" id="IPR017878">
    <property type="entry name" value="TB_dom"/>
</dbReference>
<feature type="region of interest" description="Disordered" evidence="10">
    <location>
        <begin position="185"/>
        <end position="291"/>
    </location>
</feature>
<feature type="domain" description="TB" evidence="13">
    <location>
        <begin position="590"/>
        <end position="635"/>
    </location>
</feature>
<feature type="domain" description="TB" evidence="13">
    <location>
        <begin position="712"/>
        <end position="764"/>
    </location>
</feature>
<evidence type="ECO:0000256" key="6">
    <source>
        <dbReference type="ARBA" id="ARBA00022737"/>
    </source>
</evidence>
<dbReference type="SUPFAM" id="SSF57581">
    <property type="entry name" value="TB module/8-cys domain"/>
    <property type="match status" value="4"/>
</dbReference>
<feature type="region of interest" description="Disordered" evidence="10">
    <location>
        <begin position="783"/>
        <end position="804"/>
    </location>
</feature>
<feature type="disulfide bond" evidence="9">
    <location>
        <begin position="159"/>
        <end position="169"/>
    </location>
</feature>
<dbReference type="Gene3D" id="2.10.25.10">
    <property type="entry name" value="Laminin"/>
    <property type="match status" value="19"/>
</dbReference>
<evidence type="ECO:0000313" key="14">
    <source>
        <dbReference type="EMBL" id="KAK6489931.1"/>
    </source>
</evidence>
<feature type="domain" description="EGF-like" evidence="12">
    <location>
        <begin position="948"/>
        <end position="989"/>
    </location>
</feature>
<proteinExistence type="predicted"/>
<feature type="domain" description="EGF-like" evidence="12">
    <location>
        <begin position="1112"/>
        <end position="1152"/>
    </location>
</feature>
<feature type="domain" description="EGF-like" evidence="12">
    <location>
        <begin position="1195"/>
        <end position="1237"/>
    </location>
</feature>
<feature type="domain" description="EGF-like" evidence="12">
    <location>
        <begin position="1540"/>
        <end position="1580"/>
    </location>
</feature>
<feature type="domain" description="TB" evidence="13">
    <location>
        <begin position="1594"/>
        <end position="1647"/>
    </location>
</feature>
<evidence type="ECO:0000256" key="1">
    <source>
        <dbReference type="ARBA" id="ARBA00004498"/>
    </source>
</evidence>
<keyword evidence="3" id="KW-0272">Extracellular matrix</keyword>
<feature type="disulfide bond" evidence="9">
    <location>
        <begin position="431"/>
        <end position="441"/>
    </location>
</feature>
<feature type="region of interest" description="Disordered" evidence="10">
    <location>
        <begin position="468"/>
        <end position="507"/>
    </location>
</feature>
<dbReference type="InterPro" id="IPR000742">
    <property type="entry name" value="EGF"/>
</dbReference>
<keyword evidence="7 9" id="KW-1015">Disulfide bond</keyword>
<feature type="domain" description="EGF-like" evidence="12">
    <location>
        <begin position="1745"/>
        <end position="1789"/>
    </location>
</feature>
<feature type="disulfide bond" evidence="9">
    <location>
        <begin position="449"/>
        <end position="458"/>
    </location>
</feature>
<feature type="domain" description="EGF-like" evidence="12">
    <location>
        <begin position="1153"/>
        <end position="1194"/>
    </location>
</feature>
<keyword evidence="6" id="KW-0677">Repeat</keyword>
<dbReference type="EMBL" id="JAHFZB010000005">
    <property type="protein sequence ID" value="KAK6489931.1"/>
    <property type="molecule type" value="Genomic_DNA"/>
</dbReference>
<accession>A0ABR0ZZL2</accession>
<gene>
    <name evidence="14" type="ORF">HHUSO_G6881</name>
</gene>
<dbReference type="PROSITE" id="PS01187">
    <property type="entry name" value="EGF_CA"/>
    <property type="match status" value="8"/>
</dbReference>
<comment type="caution">
    <text evidence="9">Lacks conserved residue(s) required for the propagation of feature annotation.</text>
</comment>
<feature type="signal peptide" evidence="11">
    <location>
        <begin position="1"/>
        <end position="23"/>
    </location>
</feature>
<keyword evidence="4 9" id="KW-0245">EGF-like domain</keyword>
<evidence type="ECO:0000256" key="5">
    <source>
        <dbReference type="ARBA" id="ARBA00022729"/>
    </source>
</evidence>
<sequence>MEMAWIRLNILLSIGIFASPAFTSTDKGGFRRYTTYVVQPGQADSGSRHISPISRTGSAGQPHSYNVELTASYSSQVRTRRMGKHTSPGVQLRQTVSPSLQLHQQQHHQIRHSSHSANVPTVQLQKHQFKTSGVNVCGGQCCQGWSKAPSSQRCTRPNCLPQCQNGGMCLRPQLCVCKPGTKGKACEQKTVPPHSPPHPPGNGQDTVLPQRPIPQQTSQHSMLPQRPIPQQTSQHSHSVLPQRPIPQQTSQHSVLPQRPIPQQTSQHSVFPQRPIPQQTSQHSTSQGRLVPQQTNNGAQMTLTVKQQPAAAIPQQVQQQLRPSQPLTMTVHHGQTQQLVLKPKYYQTQKVYTGQQASEGSLPLSQAPIQGLTVGNNTGRIKVVFTPTICKVTCVQGKCQNSCEKGNTTTIISENGHSTDTLTAPNFRVVVCHLPCMNGGQCSARDKCQCPPNFSGKFCHIPVQSGHQNQQSQQYQQQHRQQQQQQHGTASRTQGSQVHSTHTLPLSFGGQNGIQVKFPPNIVNIHVKHPPEASVQIHQVSRMDGSNGQNVKGTQSGHITYPGGTAQKGQGHPTQQNIGYQYPVASKVQLGRCFQETTGAQCGKALPGLSKQEDCCGTVGTSWGFHKCQKCPKKPSIPLTGSRQTMDCPQGYKRINITYCQDINECQLQGVCPNGNCLNTIGSYRCTCKAGYVPDPTLSTCVPSNPMIPEEKGFCFRFLSAGKQCMHPVSVQLSKQLCCCSVGKAWGPHCEKCPILGTAAFKEICPGGMGYTVTGPYKKVIPGIKNQPDSGSKTEISPAEPVASPVPIPAVQEPVEALASSERHHPEVTAVGEVATAAPEQELITLDYKSIVEPGQPQLSPGISTINLDPHFPEVVERSSPPAPVELAPEVSTSSASQVIAPTQVTEINECAVNPEICGPGYCINLPLGYTCVCNAGFHLNNELTTCVDINECEQSPQPCSNGRCENTEGSFLCVCRAGFVVDEEGTNCIDVDECLAPSVCGDGFCVNTEGSYRCEYCDSGFRMDRRGQCEDIDECHDQSLCTSGKCVNSPGSYECVPCSDGYQGRNGQCVDINECLDRPVCANGKCSNLEGSYICICSKGYEPTPDDKMCKDVDECQDELMCVSGQCLNTEGSFLCTCSEGFRISAAGDQCEDVDECQEQRDACRGGGRCINTAGSYQCTCPDGFQLIDGTRCQDINECLDDAELCAPQGECLNTEGSYHCICEQGYSVSADGHSCEDLDECTDDTKCHGGTCVNTDGSYRCDCATGYRLKPANETCIDIDECKEYSRICGTWRCENTQGSYKCIVDCPPGHRQEPNGICVDVDECSVNSTACGGHGFCENTAGSFHCLCDQGFQDSQDGRGCIDVNECEMLSGVCGDALCDNVEGSFLCMCANETDEYDPMTGQCHSFFPPAVELVERKECYYNLNDANFCDNVLTSNVTKEECCCTLGAGWGDNCEMFPCPVLGTTAFSAMCPGGKGLIPNGDSTYGVTAKNYKDADECVLFGQEICKNGFCLNTQPSFECYCMQGLYYDLLKLQCLDIDECQDDSSCVSGQCINTEGSYNCFCTRPMILDTTGKRCVGPTEITDHSEDSEDICWQKVSQDFMCSRPLVGQQTTYTECCCLYGDGWGMDCALCPLKTSEGYATLCNVPLSGSRRRYGEDALMPFDADYPAPGVEYDSQPSSPGFLPLFHGEAHQYDAFEGLRAEECGILNGCENGRCVRVQEGYTCDCFDGYHLNMAKMACVDVNECTELNNKMSLCKNAKCINTEGSYKCVCLPGFVRSEKPNYCIGSEEAEKDSELE</sequence>
<dbReference type="InterPro" id="IPR052080">
    <property type="entry name" value="vWF_C/EGF_Fibrillin"/>
</dbReference>
<evidence type="ECO:0000313" key="15">
    <source>
        <dbReference type="Proteomes" id="UP001369086"/>
    </source>
</evidence>
<dbReference type="SUPFAM" id="SSF57196">
    <property type="entry name" value="EGF/Laminin"/>
    <property type="match status" value="7"/>
</dbReference>
<feature type="domain" description="EGF-like" evidence="12">
    <location>
        <begin position="155"/>
        <end position="187"/>
    </location>
</feature>
<keyword evidence="8" id="KW-0325">Glycoprotein</keyword>
<reference evidence="14 15" key="1">
    <citation type="submission" date="2021-05" db="EMBL/GenBank/DDBJ databases">
        <authorList>
            <person name="Zahm M."/>
            <person name="Klopp C."/>
            <person name="Cabau C."/>
            <person name="Kuhl H."/>
            <person name="Suciu R."/>
            <person name="Ciorpac M."/>
            <person name="Holostenco D."/>
            <person name="Gessner J."/>
            <person name="Wuertz S."/>
            <person name="Hohne C."/>
            <person name="Stock M."/>
            <person name="Gislard M."/>
            <person name="Lluch J."/>
            <person name="Milhes M."/>
            <person name="Lampietro C."/>
            <person name="Lopez Roques C."/>
            <person name="Donnadieu C."/>
            <person name="Du K."/>
            <person name="Schartl M."/>
            <person name="Guiguen Y."/>
        </authorList>
    </citation>
    <scope>NUCLEOTIDE SEQUENCE [LARGE SCALE GENOMIC DNA]</scope>
    <source>
        <strain evidence="14">Hh-F2</strain>
        <tissue evidence="14">Blood</tissue>
    </source>
</reference>
<feature type="chain" id="PRO_5045797087" evidence="11">
    <location>
        <begin position="24"/>
        <end position="1801"/>
    </location>
</feature>
<organism evidence="14 15">
    <name type="scientific">Huso huso</name>
    <name type="common">Beluga</name>
    <name type="synonym">Acipenser huso</name>
    <dbReference type="NCBI Taxonomy" id="61971"/>
    <lineage>
        <taxon>Eukaryota</taxon>
        <taxon>Metazoa</taxon>
        <taxon>Chordata</taxon>
        <taxon>Craniata</taxon>
        <taxon>Vertebrata</taxon>
        <taxon>Euteleostomi</taxon>
        <taxon>Actinopterygii</taxon>
        <taxon>Chondrostei</taxon>
        <taxon>Acipenseriformes</taxon>
        <taxon>Acipenseridae</taxon>
        <taxon>Huso</taxon>
    </lineage>
</organism>
<evidence type="ECO:0000256" key="4">
    <source>
        <dbReference type="ARBA" id="ARBA00022536"/>
    </source>
</evidence>
<dbReference type="InterPro" id="IPR001881">
    <property type="entry name" value="EGF-like_Ca-bd_dom"/>
</dbReference>
<keyword evidence="15" id="KW-1185">Reference proteome</keyword>